<gene>
    <name evidence="2" type="ORF">SD77_2919</name>
</gene>
<comment type="caution">
    <text evidence="2">The sequence shown here is derived from an EMBL/GenBank/DDBJ whole genome shotgun (WGS) entry which is preliminary data.</text>
</comment>
<organism evidence="2 3">
    <name type="scientific">Bacillus badius</name>
    <dbReference type="NCBI Taxonomy" id="1455"/>
    <lineage>
        <taxon>Bacteria</taxon>
        <taxon>Bacillati</taxon>
        <taxon>Bacillota</taxon>
        <taxon>Bacilli</taxon>
        <taxon>Bacillales</taxon>
        <taxon>Bacillaceae</taxon>
        <taxon>Pseudobacillus</taxon>
    </lineage>
</organism>
<evidence type="ECO:0000313" key="2">
    <source>
        <dbReference type="EMBL" id="KIL74178.1"/>
    </source>
</evidence>
<feature type="region of interest" description="Disordered" evidence="1">
    <location>
        <begin position="1"/>
        <end position="20"/>
    </location>
</feature>
<evidence type="ECO:0000313" key="3">
    <source>
        <dbReference type="Proteomes" id="UP000031982"/>
    </source>
</evidence>
<accession>A0ABR5APB0</accession>
<protein>
    <submittedName>
        <fullName evidence="2">Uncharacterized protein</fullName>
    </submittedName>
</protein>
<evidence type="ECO:0000256" key="1">
    <source>
        <dbReference type="SAM" id="MobiDB-lite"/>
    </source>
</evidence>
<name>A0ABR5APB0_BACBA</name>
<feature type="compositionally biased region" description="Basic and acidic residues" evidence="1">
    <location>
        <begin position="7"/>
        <end position="16"/>
    </location>
</feature>
<proteinExistence type="predicted"/>
<sequence>MITWPLSRERKEDQKPLARNYAMSKARNLIVSLQSGRKEN</sequence>
<keyword evidence="3" id="KW-1185">Reference proteome</keyword>
<dbReference type="Proteomes" id="UP000031982">
    <property type="component" value="Unassembled WGS sequence"/>
</dbReference>
<dbReference type="EMBL" id="JXLP01000025">
    <property type="protein sequence ID" value="KIL74178.1"/>
    <property type="molecule type" value="Genomic_DNA"/>
</dbReference>
<reference evidence="2 3" key="1">
    <citation type="submission" date="2015-01" db="EMBL/GenBank/DDBJ databases">
        <title>Genome Assembly of Bacillus badius MTCC 1458.</title>
        <authorList>
            <person name="Verma A."/>
            <person name="Khatri I."/>
            <person name="Mual P."/>
            <person name="Subramanian S."/>
            <person name="Krishnamurthi S."/>
        </authorList>
    </citation>
    <scope>NUCLEOTIDE SEQUENCE [LARGE SCALE GENOMIC DNA]</scope>
    <source>
        <strain evidence="2 3">MTCC 1458</strain>
    </source>
</reference>